<dbReference type="GO" id="GO:0031683">
    <property type="term" value="F:G-protein beta/gamma-subunit complex binding"/>
    <property type="evidence" value="ECO:0007669"/>
    <property type="project" value="InterPro"/>
</dbReference>
<protein>
    <submittedName>
        <fullName evidence="7">Uncharacterized protein</fullName>
    </submittedName>
</protein>
<evidence type="ECO:0000256" key="5">
    <source>
        <dbReference type="ARBA" id="ARBA00023224"/>
    </source>
</evidence>
<keyword evidence="1" id="KW-0479">Metal-binding</keyword>
<feature type="binding site" evidence="6">
    <location>
        <begin position="445"/>
        <end position="449"/>
    </location>
    <ligand>
        <name>GTP</name>
        <dbReference type="ChEBI" id="CHEBI:37565"/>
    </ligand>
</feature>
<gene>
    <name evidence="7" type="ORF">L207DRAFT_579487</name>
</gene>
<dbReference type="GO" id="GO:0001664">
    <property type="term" value="F:G protein-coupled receptor binding"/>
    <property type="evidence" value="ECO:0007669"/>
    <property type="project" value="TreeGrafter"/>
</dbReference>
<keyword evidence="8" id="KW-1185">Reference proteome</keyword>
<evidence type="ECO:0000313" key="7">
    <source>
        <dbReference type="EMBL" id="PMD44549.1"/>
    </source>
</evidence>
<evidence type="ECO:0000256" key="3">
    <source>
        <dbReference type="ARBA" id="ARBA00022842"/>
    </source>
</evidence>
<reference evidence="7 8" key="1">
    <citation type="submission" date="2016-04" db="EMBL/GenBank/DDBJ databases">
        <title>A degradative enzymes factory behind the ericoid mycorrhizal symbiosis.</title>
        <authorList>
            <consortium name="DOE Joint Genome Institute"/>
            <person name="Martino E."/>
            <person name="Morin E."/>
            <person name="Grelet G."/>
            <person name="Kuo A."/>
            <person name="Kohler A."/>
            <person name="Daghino S."/>
            <person name="Barry K."/>
            <person name="Choi C."/>
            <person name="Cichocki N."/>
            <person name="Clum A."/>
            <person name="Copeland A."/>
            <person name="Hainaut M."/>
            <person name="Haridas S."/>
            <person name="Labutti K."/>
            <person name="Lindquist E."/>
            <person name="Lipzen A."/>
            <person name="Khouja H.-R."/>
            <person name="Murat C."/>
            <person name="Ohm R."/>
            <person name="Olson A."/>
            <person name="Spatafora J."/>
            <person name="Veneault-Fourrey C."/>
            <person name="Henrissat B."/>
            <person name="Grigoriev I."/>
            <person name="Martin F."/>
            <person name="Perotto S."/>
        </authorList>
    </citation>
    <scope>NUCLEOTIDE SEQUENCE [LARGE SCALE GENOMIC DNA]</scope>
    <source>
        <strain evidence="7 8">F</strain>
    </source>
</reference>
<dbReference type="FunFam" id="3.40.50.300:FF:000692">
    <property type="entry name" value="Guanine nucleotide-binding protein subunit alpha"/>
    <property type="match status" value="1"/>
</dbReference>
<dbReference type="STRING" id="1149755.A0A2J6S1A0"/>
<dbReference type="PRINTS" id="PR00318">
    <property type="entry name" value="GPROTEINA"/>
</dbReference>
<evidence type="ECO:0000313" key="8">
    <source>
        <dbReference type="Proteomes" id="UP000235786"/>
    </source>
</evidence>
<dbReference type="Gene3D" id="3.40.50.300">
    <property type="entry name" value="P-loop containing nucleotide triphosphate hydrolases"/>
    <property type="match status" value="1"/>
</dbReference>
<dbReference type="SUPFAM" id="SSF52540">
    <property type="entry name" value="P-loop containing nucleoside triphosphate hydrolases"/>
    <property type="match status" value="1"/>
</dbReference>
<dbReference type="GO" id="GO:0046872">
    <property type="term" value="F:metal ion binding"/>
    <property type="evidence" value="ECO:0007669"/>
    <property type="project" value="UniProtKB-KW"/>
</dbReference>
<dbReference type="GO" id="GO:0005834">
    <property type="term" value="C:heterotrimeric G-protein complex"/>
    <property type="evidence" value="ECO:0007669"/>
    <property type="project" value="TreeGrafter"/>
</dbReference>
<dbReference type="Proteomes" id="UP000235786">
    <property type="component" value="Unassembled WGS sequence"/>
</dbReference>
<dbReference type="GO" id="GO:0003924">
    <property type="term" value="F:GTPase activity"/>
    <property type="evidence" value="ECO:0007669"/>
    <property type="project" value="InterPro"/>
</dbReference>
<dbReference type="AlphaFoldDB" id="A0A2J6S1A0"/>
<keyword evidence="3" id="KW-0460">Magnesium</keyword>
<dbReference type="PROSITE" id="PS51882">
    <property type="entry name" value="G_ALPHA"/>
    <property type="match status" value="1"/>
</dbReference>
<accession>A0A2J6S1A0</accession>
<feature type="binding site" evidence="6">
    <location>
        <position position="571"/>
    </location>
    <ligand>
        <name>GTP</name>
        <dbReference type="ChEBI" id="CHEBI:37565"/>
    </ligand>
</feature>
<dbReference type="InterPro" id="IPR027417">
    <property type="entry name" value="P-loop_NTPase"/>
</dbReference>
<evidence type="ECO:0000256" key="2">
    <source>
        <dbReference type="ARBA" id="ARBA00022741"/>
    </source>
</evidence>
<proteinExistence type="predicted"/>
<dbReference type="SMART" id="SM00275">
    <property type="entry name" value="G_alpha"/>
    <property type="match status" value="1"/>
</dbReference>
<dbReference type="GO" id="GO:0007189">
    <property type="term" value="P:adenylate cyclase-activating G protein-coupled receptor signaling pathway"/>
    <property type="evidence" value="ECO:0007669"/>
    <property type="project" value="TreeGrafter"/>
</dbReference>
<dbReference type="EMBL" id="KZ613941">
    <property type="protein sequence ID" value="PMD44549.1"/>
    <property type="molecule type" value="Genomic_DNA"/>
</dbReference>
<dbReference type="OrthoDB" id="5817230at2759"/>
<sequence>MADPLTTIGSTALVTGIIDLLAKSISKLHEFHSRWKQADFTFINLIAQLSALKATLTKIEEWMDTNAEEERDLHHQLIMDLEAVITCCKLLAYKIDSEISGLYIDSDNTLRSESKAKLVLKNDALEELQKMVDRQTNALTTLLTACNFKIISNQKNLLERTTARKIIQHAKDDTSSLYVQLGSTSICSGRSWYTDTLSKISRCFEFDRELFSSKVYEKVLRNSLKDTVDALRRQASPGLRTGHTKKIADSQEDVPETRRLQSIDRKLEKEWKRRQKPGATRIVLLGDYDCAQAFVNETKILHPNQFTTEELQNYKSMIRDNISRIMQAVEFIIEGTSVNVDNTAREVALGLCHKLRSPRSDDATLSRTAAEALQEGWATKKLCKIIMQSGQPEILISVEYFIQEIDRIMDEDYIPTTVDILNIKDNRTGIREYQFHVGRRINMLDLSGQCWSEREQWIHHLYGAVSGLFLVDLSSYNEFSPEDTSGNKLKKSIELYRMMAKSPWRRGYSFILMFFNLPTFEKKLLVSPLSDHFSSYEGANNAKEACDYIIQRFRAATACGDMRLYPYCYQANDSPTVRNRLVAMIDEMNMLDLLCKA</sequence>
<dbReference type="InterPro" id="IPR011025">
    <property type="entry name" value="GproteinA_insert"/>
</dbReference>
<evidence type="ECO:0000256" key="4">
    <source>
        <dbReference type="ARBA" id="ARBA00023134"/>
    </source>
</evidence>
<name>A0A2J6S1A0_HYAVF</name>
<dbReference type="Gene3D" id="1.10.400.10">
    <property type="entry name" value="GI Alpha 1, domain 2-like"/>
    <property type="match status" value="1"/>
</dbReference>
<dbReference type="SUPFAM" id="SSF47895">
    <property type="entry name" value="Transducin (alpha subunit), insertion domain"/>
    <property type="match status" value="1"/>
</dbReference>
<dbReference type="PANTHER" id="PTHR10218:SF369">
    <property type="entry name" value="GUANINE NUCLEOTIDE-BINDING PROTEIN ALPHA-2 SUBUNIT"/>
    <property type="match status" value="1"/>
</dbReference>
<evidence type="ECO:0000256" key="6">
    <source>
        <dbReference type="PIRSR" id="PIRSR601019-1"/>
    </source>
</evidence>
<dbReference type="InterPro" id="IPR001019">
    <property type="entry name" value="Gprotein_alpha_su"/>
</dbReference>
<dbReference type="Pfam" id="PF00503">
    <property type="entry name" value="G-alpha"/>
    <property type="match status" value="1"/>
</dbReference>
<organism evidence="7 8">
    <name type="scientific">Hyaloscypha variabilis (strain UAMH 11265 / GT02V1 / F)</name>
    <name type="common">Meliniomyces variabilis</name>
    <dbReference type="NCBI Taxonomy" id="1149755"/>
    <lineage>
        <taxon>Eukaryota</taxon>
        <taxon>Fungi</taxon>
        <taxon>Dikarya</taxon>
        <taxon>Ascomycota</taxon>
        <taxon>Pezizomycotina</taxon>
        <taxon>Leotiomycetes</taxon>
        <taxon>Helotiales</taxon>
        <taxon>Hyaloscyphaceae</taxon>
        <taxon>Hyaloscypha</taxon>
        <taxon>Hyaloscypha variabilis</taxon>
    </lineage>
</organism>
<evidence type="ECO:0000256" key="1">
    <source>
        <dbReference type="ARBA" id="ARBA00022723"/>
    </source>
</evidence>
<keyword evidence="4 6" id="KW-0342">GTP-binding</keyword>
<keyword evidence="2 6" id="KW-0547">Nucleotide-binding</keyword>
<dbReference type="GO" id="GO:0005737">
    <property type="term" value="C:cytoplasm"/>
    <property type="evidence" value="ECO:0007669"/>
    <property type="project" value="TreeGrafter"/>
</dbReference>
<keyword evidence="5" id="KW-0807">Transducer</keyword>
<dbReference type="GO" id="GO:0005525">
    <property type="term" value="F:GTP binding"/>
    <property type="evidence" value="ECO:0007669"/>
    <property type="project" value="UniProtKB-KW"/>
</dbReference>
<dbReference type="PANTHER" id="PTHR10218">
    <property type="entry name" value="GTP-BINDING PROTEIN ALPHA SUBUNIT"/>
    <property type="match status" value="1"/>
</dbReference>